<feature type="repeat" description="WD" evidence="3">
    <location>
        <begin position="77"/>
        <end position="120"/>
    </location>
</feature>
<dbReference type="Proteomes" id="UP001370490">
    <property type="component" value="Unassembled WGS sequence"/>
</dbReference>
<evidence type="ECO:0000256" key="1">
    <source>
        <dbReference type="ARBA" id="ARBA00022574"/>
    </source>
</evidence>
<dbReference type="Gene3D" id="2.130.10.10">
    <property type="entry name" value="YVTN repeat-like/Quinoprotein amine dehydrogenase"/>
    <property type="match status" value="2"/>
</dbReference>
<dbReference type="InterPro" id="IPR001680">
    <property type="entry name" value="WD40_rpt"/>
</dbReference>
<keyword evidence="1 3" id="KW-0853">WD repeat</keyword>
<dbReference type="PANTHER" id="PTHR22889:SF0">
    <property type="entry name" value="WD REPEAT-CONTAINING PROTEIN 89"/>
    <property type="match status" value="1"/>
</dbReference>
<organism evidence="4 5">
    <name type="scientific">Dillenia turbinata</name>
    <dbReference type="NCBI Taxonomy" id="194707"/>
    <lineage>
        <taxon>Eukaryota</taxon>
        <taxon>Viridiplantae</taxon>
        <taxon>Streptophyta</taxon>
        <taxon>Embryophyta</taxon>
        <taxon>Tracheophyta</taxon>
        <taxon>Spermatophyta</taxon>
        <taxon>Magnoliopsida</taxon>
        <taxon>eudicotyledons</taxon>
        <taxon>Gunneridae</taxon>
        <taxon>Pentapetalae</taxon>
        <taxon>Dilleniales</taxon>
        <taxon>Dilleniaceae</taxon>
        <taxon>Dillenia</taxon>
    </lineage>
</organism>
<evidence type="ECO:0000256" key="2">
    <source>
        <dbReference type="ARBA" id="ARBA00022737"/>
    </source>
</evidence>
<dbReference type="AlphaFoldDB" id="A0AAN8VX49"/>
<evidence type="ECO:0000313" key="5">
    <source>
        <dbReference type="Proteomes" id="UP001370490"/>
    </source>
</evidence>
<dbReference type="InterPro" id="IPR039328">
    <property type="entry name" value="WDR89"/>
</dbReference>
<keyword evidence="5" id="KW-1185">Reference proteome</keyword>
<dbReference type="SMART" id="SM00320">
    <property type="entry name" value="WD40"/>
    <property type="match status" value="5"/>
</dbReference>
<evidence type="ECO:0000256" key="3">
    <source>
        <dbReference type="PROSITE-ProRule" id="PRU00221"/>
    </source>
</evidence>
<accession>A0AAN8VX49</accession>
<gene>
    <name evidence="4" type="ORF">RJ641_030895</name>
</gene>
<protein>
    <submittedName>
        <fullName evidence="4">WD40 repeat</fullName>
    </submittedName>
</protein>
<name>A0AAN8VX49_9MAGN</name>
<dbReference type="PANTHER" id="PTHR22889">
    <property type="entry name" value="WD REPEAT-CONTAINING PROTEIN 89"/>
    <property type="match status" value="1"/>
</dbReference>
<sequence>MEAAEMEVEEDNSLHPNPSFSNSLMRFGLKNSIQTNFGDHYVFHLASSDDSRSMAVSLSTNGIKFYSPTTGQYFGECGGHSSRIHHISFSSPSNPQILHSCSSDGTIRAWDTRTFTQVSLINAGQPIFSFSFGGAGDNLLAAGCNSQILFWDWRNKKQVACLEESHIEDVTQVQFVPDHQNKLVSASEDGLVCIFDTSGDINDDDHLESVINMETSVNKFGFLGEANQKLWCLTHIETLSVWDWKDSRKEVHFEDARSLASNCWPLDHVDYFADCHYSRENDRLWVIGGTYSGTLGFFPVSYSGMGSIRPPEAVLGGGHTGVVRSILPLSGFLSGPSRNNGIFGWTGGEDGQLCCWSSDQFSGTNRSWISSELVVKSPRTRITKRHHPY</sequence>
<dbReference type="EMBL" id="JBAMMX010000006">
    <property type="protein sequence ID" value="KAK6937387.1"/>
    <property type="molecule type" value="Genomic_DNA"/>
</dbReference>
<proteinExistence type="predicted"/>
<keyword evidence="2" id="KW-0677">Repeat</keyword>
<dbReference type="Pfam" id="PF00400">
    <property type="entry name" value="WD40"/>
    <property type="match status" value="2"/>
</dbReference>
<evidence type="ECO:0000313" key="4">
    <source>
        <dbReference type="EMBL" id="KAK6937387.1"/>
    </source>
</evidence>
<dbReference type="SUPFAM" id="SSF50978">
    <property type="entry name" value="WD40 repeat-like"/>
    <property type="match status" value="1"/>
</dbReference>
<reference evidence="4 5" key="1">
    <citation type="submission" date="2023-12" db="EMBL/GenBank/DDBJ databases">
        <title>A high-quality genome assembly for Dillenia turbinata (Dilleniales).</title>
        <authorList>
            <person name="Chanderbali A."/>
        </authorList>
    </citation>
    <scope>NUCLEOTIDE SEQUENCE [LARGE SCALE GENOMIC DNA]</scope>
    <source>
        <strain evidence="4">LSX21</strain>
        <tissue evidence="4">Leaf</tissue>
    </source>
</reference>
<comment type="caution">
    <text evidence="4">The sequence shown here is derived from an EMBL/GenBank/DDBJ whole genome shotgun (WGS) entry which is preliminary data.</text>
</comment>
<dbReference type="InterPro" id="IPR015943">
    <property type="entry name" value="WD40/YVTN_repeat-like_dom_sf"/>
</dbReference>
<dbReference type="PROSITE" id="PS50082">
    <property type="entry name" value="WD_REPEATS_2"/>
    <property type="match status" value="1"/>
</dbReference>
<dbReference type="InterPro" id="IPR036322">
    <property type="entry name" value="WD40_repeat_dom_sf"/>
</dbReference>